<dbReference type="AlphaFoldDB" id="A0A7W4XZM7"/>
<name>A0A7W4XZM7_KINRA</name>
<accession>A0A7W4XZM7</accession>
<organism evidence="2 3">
    <name type="scientific">Kineococcus radiotolerans</name>
    <dbReference type="NCBI Taxonomy" id="131568"/>
    <lineage>
        <taxon>Bacteria</taxon>
        <taxon>Bacillati</taxon>
        <taxon>Actinomycetota</taxon>
        <taxon>Actinomycetes</taxon>
        <taxon>Kineosporiales</taxon>
        <taxon>Kineosporiaceae</taxon>
        <taxon>Kineococcus</taxon>
    </lineage>
</organism>
<protein>
    <submittedName>
        <fullName evidence="2">Uncharacterized protein</fullName>
    </submittedName>
</protein>
<evidence type="ECO:0000313" key="2">
    <source>
        <dbReference type="EMBL" id="MBB2903510.1"/>
    </source>
</evidence>
<evidence type="ECO:0000256" key="1">
    <source>
        <dbReference type="SAM" id="MobiDB-lite"/>
    </source>
</evidence>
<feature type="compositionally biased region" description="Polar residues" evidence="1">
    <location>
        <begin position="87"/>
        <end position="98"/>
    </location>
</feature>
<reference evidence="2 3" key="2">
    <citation type="submission" date="2020-08" db="EMBL/GenBank/DDBJ databases">
        <authorList>
            <person name="Partida-Martinez L."/>
            <person name="Huntemann M."/>
            <person name="Clum A."/>
            <person name="Wang J."/>
            <person name="Palaniappan K."/>
            <person name="Ritter S."/>
            <person name="Chen I.-M."/>
            <person name="Stamatis D."/>
            <person name="Reddy T."/>
            <person name="O'Malley R."/>
            <person name="Daum C."/>
            <person name="Shapiro N."/>
            <person name="Ivanova N."/>
            <person name="Kyrpides N."/>
            <person name="Woyke T."/>
        </authorList>
    </citation>
    <scope>NUCLEOTIDE SEQUENCE [LARGE SCALE GENOMIC DNA]</scope>
    <source>
        <strain evidence="2 3">AS2.23</strain>
    </source>
</reference>
<proteinExistence type="predicted"/>
<feature type="region of interest" description="Disordered" evidence="1">
    <location>
        <begin position="74"/>
        <end position="98"/>
    </location>
</feature>
<dbReference type="Proteomes" id="UP000533269">
    <property type="component" value="Unassembled WGS sequence"/>
</dbReference>
<reference evidence="2 3" key="1">
    <citation type="submission" date="2020-08" db="EMBL/GenBank/DDBJ databases">
        <title>The Agave Microbiome: Exploring the role of microbial communities in plant adaptations to desert environments.</title>
        <authorList>
            <person name="Partida-Martinez L.P."/>
        </authorList>
    </citation>
    <scope>NUCLEOTIDE SEQUENCE [LARGE SCALE GENOMIC DNA]</scope>
    <source>
        <strain evidence="2 3">AS2.23</strain>
    </source>
</reference>
<dbReference type="RefSeq" id="WP_183393112.1">
    <property type="nucleotide sequence ID" value="NZ_JACHVY010000009.1"/>
</dbReference>
<sequence length="117" mass="13551">MSSKRRVKRAERRRAQVRAYVSQMRRCRCGKIHGQDREDAVRKHALALAWNGDHQEPVRYYACTFGGWHWTRELDDSRHRTPKPVATRSTRSATDLTPEQQAWIDELATQAAHALAA</sequence>
<dbReference type="EMBL" id="JACHVY010000009">
    <property type="protein sequence ID" value="MBB2903510.1"/>
    <property type="molecule type" value="Genomic_DNA"/>
</dbReference>
<gene>
    <name evidence="2" type="ORF">FHR75_004352</name>
</gene>
<comment type="caution">
    <text evidence="2">The sequence shown here is derived from an EMBL/GenBank/DDBJ whole genome shotgun (WGS) entry which is preliminary data.</text>
</comment>
<evidence type="ECO:0000313" key="3">
    <source>
        <dbReference type="Proteomes" id="UP000533269"/>
    </source>
</evidence>